<name>A0AAX3BDA2_9SPIR</name>
<feature type="compositionally biased region" description="Polar residues" evidence="1">
    <location>
        <begin position="212"/>
        <end position="230"/>
    </location>
</feature>
<dbReference type="Proteomes" id="UP001056539">
    <property type="component" value="Chromosome"/>
</dbReference>
<dbReference type="GO" id="GO:0030288">
    <property type="term" value="C:outer membrane-bounded periplasmic space"/>
    <property type="evidence" value="ECO:0007669"/>
    <property type="project" value="InterPro"/>
</dbReference>
<dbReference type="InterPro" id="IPR005534">
    <property type="entry name" value="Curli_assmbl/transp-comp_CsgG"/>
</dbReference>
<proteinExistence type="predicted"/>
<evidence type="ECO:0000313" key="3">
    <source>
        <dbReference type="Proteomes" id="UP001056539"/>
    </source>
</evidence>
<feature type="region of interest" description="Disordered" evidence="1">
    <location>
        <begin position="206"/>
        <end position="240"/>
    </location>
</feature>
<sequence>MRLWRQVLLLLGLFSIGFTQETLSIVVMEIENRTSETSLDNRTLTEVVELHVVNMRQFRVVERQKLDRILSEQKLNASGLTEKEVARVGSLVGASKAITGSLSRVGSRYILILRLIDTTSATIEEVSELKDTSLERLLDRIDEPVKDLVRSLGAKKPQKISSSSPSQAEKTSTSAEVETPSRPKDSGVEETDEEALERLIRNAKEKLKKQDTNQSPSPQEASLPPSQEPSTPAPEVKEEASTLLENFRQNPWGIILQLGITGDAQIYNKKWNFAGVGWGLFTLENRIYIGYEFAFIRPSAHVMMGYQIGGFPEVKRYLLGVQHGFINTVEISALGWQAGFINTTRDQMLGFQQGFLNTTGTIRGVQLGFVNTAKEVRGIQMGFLNVTGRLYGIQLGLLNTSRQNGLPFMIGINIGF</sequence>
<protein>
    <recommendedName>
        <fullName evidence="4">DUF3575 domain-containing protein</fullName>
    </recommendedName>
</protein>
<reference evidence="2" key="2">
    <citation type="submission" date="2022-06" db="EMBL/GenBank/DDBJ databases">
        <title>Thermospira aquatica gen. nov., sp. nov.</title>
        <authorList>
            <person name="Ben Ali Gam Z."/>
            <person name="Labat M."/>
        </authorList>
    </citation>
    <scope>NUCLEOTIDE SEQUENCE</scope>
    <source>
        <strain evidence="2">F1F22</strain>
    </source>
</reference>
<organism evidence="2 3">
    <name type="scientific">Thermospira aquatica</name>
    <dbReference type="NCBI Taxonomy" id="2828656"/>
    <lineage>
        <taxon>Bacteria</taxon>
        <taxon>Pseudomonadati</taxon>
        <taxon>Spirochaetota</taxon>
        <taxon>Spirochaetia</taxon>
        <taxon>Brevinematales</taxon>
        <taxon>Thermospiraceae</taxon>
        <taxon>Thermospira</taxon>
    </lineage>
</organism>
<keyword evidence="3" id="KW-1185">Reference proteome</keyword>
<dbReference type="EMBL" id="CP073355">
    <property type="protein sequence ID" value="URA10292.1"/>
    <property type="molecule type" value="Genomic_DNA"/>
</dbReference>
<dbReference type="Gene3D" id="3.40.50.10610">
    <property type="entry name" value="ABC-type transport auxiliary lipoprotein component"/>
    <property type="match status" value="1"/>
</dbReference>
<evidence type="ECO:0000256" key="1">
    <source>
        <dbReference type="SAM" id="MobiDB-lite"/>
    </source>
</evidence>
<gene>
    <name evidence="2" type="ORF">KDW03_00360</name>
</gene>
<reference evidence="2" key="1">
    <citation type="submission" date="2021-04" db="EMBL/GenBank/DDBJ databases">
        <authorList>
            <person name="Postec A."/>
        </authorList>
    </citation>
    <scope>NUCLEOTIDE SEQUENCE</scope>
    <source>
        <strain evidence="2">F1F22</strain>
    </source>
</reference>
<feature type="region of interest" description="Disordered" evidence="1">
    <location>
        <begin position="152"/>
        <end position="194"/>
    </location>
</feature>
<dbReference type="Pfam" id="PF03783">
    <property type="entry name" value="CsgG"/>
    <property type="match status" value="1"/>
</dbReference>
<accession>A0AAX3BDA2</accession>
<evidence type="ECO:0000313" key="2">
    <source>
        <dbReference type="EMBL" id="URA10292.1"/>
    </source>
</evidence>
<dbReference type="KEGG" id="taqu:KDW03_00360"/>
<dbReference type="AlphaFoldDB" id="A0AAX3BDA2"/>
<dbReference type="RefSeq" id="WP_271435424.1">
    <property type="nucleotide sequence ID" value="NZ_CP073355.1"/>
</dbReference>
<evidence type="ECO:0008006" key="4">
    <source>
        <dbReference type="Google" id="ProtNLM"/>
    </source>
</evidence>